<dbReference type="EMBL" id="CP045725">
    <property type="protein sequence ID" value="QGF24675.1"/>
    <property type="molecule type" value="Genomic_DNA"/>
</dbReference>
<accession>A0A5Q2FJ44</accession>
<dbReference type="AlphaFoldDB" id="A0A5Q2FJ44"/>
<dbReference type="RefSeq" id="WP_153573204.1">
    <property type="nucleotide sequence ID" value="NZ_CP045725.1"/>
</dbReference>
<evidence type="ECO:0000256" key="1">
    <source>
        <dbReference type="SAM" id="Phobius"/>
    </source>
</evidence>
<proteinExistence type="predicted"/>
<feature type="domain" description="DUF4342" evidence="2">
    <location>
        <begin position="6"/>
        <end position="86"/>
    </location>
</feature>
<evidence type="ECO:0000259" key="2">
    <source>
        <dbReference type="Pfam" id="PF14242"/>
    </source>
</evidence>
<organism evidence="3 4">
    <name type="scientific">Raineyella fluvialis</name>
    <dbReference type="NCBI Taxonomy" id="2662261"/>
    <lineage>
        <taxon>Bacteria</taxon>
        <taxon>Bacillati</taxon>
        <taxon>Actinomycetota</taxon>
        <taxon>Actinomycetes</taxon>
        <taxon>Propionibacteriales</taxon>
        <taxon>Propionibacteriaceae</taxon>
        <taxon>Raineyella</taxon>
    </lineage>
</organism>
<name>A0A5Q2FJ44_9ACTN</name>
<gene>
    <name evidence="3" type="ORF">Rai3103_14690</name>
</gene>
<feature type="transmembrane region" description="Helical" evidence="1">
    <location>
        <begin position="52"/>
        <end position="78"/>
    </location>
</feature>
<sequence length="102" mass="11014">MDRLARTFIEQIEVTGDQLVLTIKKLYADADARRVVIRNAEGRELLSVPLTIGLAGGALTVFTAPVLAAVAAIGGTLAQVHLDIERERGPHHDPPHEDPTSR</sequence>
<dbReference type="Pfam" id="PF14242">
    <property type="entry name" value="DUF4342"/>
    <property type="match status" value="1"/>
</dbReference>
<protein>
    <submittedName>
        <fullName evidence="3">DUF4342 domain-containing protein</fullName>
    </submittedName>
</protein>
<evidence type="ECO:0000313" key="4">
    <source>
        <dbReference type="Proteomes" id="UP000386847"/>
    </source>
</evidence>
<dbReference type="InterPro" id="IPR025642">
    <property type="entry name" value="DUF4342"/>
</dbReference>
<evidence type="ECO:0000313" key="3">
    <source>
        <dbReference type="EMBL" id="QGF24675.1"/>
    </source>
</evidence>
<keyword evidence="1" id="KW-0812">Transmembrane</keyword>
<dbReference type="KEGG" id="rain:Rai3103_14690"/>
<keyword evidence="1" id="KW-0472">Membrane</keyword>
<keyword evidence="4" id="KW-1185">Reference proteome</keyword>
<keyword evidence="1" id="KW-1133">Transmembrane helix</keyword>
<dbReference type="Proteomes" id="UP000386847">
    <property type="component" value="Chromosome"/>
</dbReference>
<reference evidence="3 4" key="1">
    <citation type="submission" date="2019-10" db="EMBL/GenBank/DDBJ databases">
        <title>Genomic analysis of Raineyella sp. CBA3103.</title>
        <authorList>
            <person name="Roh S.W."/>
        </authorList>
    </citation>
    <scope>NUCLEOTIDE SEQUENCE [LARGE SCALE GENOMIC DNA]</scope>
    <source>
        <strain evidence="3 4">CBA3103</strain>
    </source>
</reference>